<evidence type="ECO:0000256" key="2">
    <source>
        <dbReference type="ARBA" id="ARBA00022553"/>
    </source>
</evidence>
<keyword evidence="1" id="KW-0596">Phosphopantetheine</keyword>
<organism evidence="5 6">
    <name type="scientific">Streptomyces varsoviensis</name>
    <dbReference type="NCBI Taxonomy" id="67373"/>
    <lineage>
        <taxon>Bacteria</taxon>
        <taxon>Bacillati</taxon>
        <taxon>Actinomycetota</taxon>
        <taxon>Actinomycetes</taxon>
        <taxon>Kitasatosporales</taxon>
        <taxon>Streptomycetaceae</taxon>
        <taxon>Streptomyces</taxon>
    </lineage>
</organism>
<dbReference type="Pfam" id="PF00109">
    <property type="entry name" value="ketoacyl-synt"/>
    <property type="match status" value="1"/>
</dbReference>
<comment type="caution">
    <text evidence="5">The sequence shown here is derived from an EMBL/GenBank/DDBJ whole genome shotgun (WGS) entry which is preliminary data.</text>
</comment>
<feature type="region of interest" description="Disordered" evidence="3">
    <location>
        <begin position="66"/>
        <end position="85"/>
    </location>
</feature>
<dbReference type="SMART" id="SM00825">
    <property type="entry name" value="PKS_KS"/>
    <property type="match status" value="1"/>
</dbReference>
<dbReference type="PROSITE" id="PS52004">
    <property type="entry name" value="KS3_2"/>
    <property type="match status" value="1"/>
</dbReference>
<gene>
    <name evidence="5" type="ORF">ADK38_43305</name>
</gene>
<protein>
    <recommendedName>
        <fullName evidence="4">Ketosynthase family 3 (KS3) domain-containing protein</fullName>
    </recommendedName>
</protein>
<evidence type="ECO:0000313" key="5">
    <source>
        <dbReference type="EMBL" id="KOG56510.1"/>
    </source>
</evidence>
<reference evidence="5 6" key="1">
    <citation type="submission" date="2015-07" db="EMBL/GenBank/DDBJ databases">
        <authorList>
            <person name="Ju K.-S."/>
            <person name="Doroghazi J.R."/>
            <person name="Metcalf W.W."/>
        </authorList>
    </citation>
    <scope>NUCLEOTIDE SEQUENCE [LARGE SCALE GENOMIC DNA]</scope>
    <source>
        <strain evidence="5 6">NRRL B-3589</strain>
    </source>
</reference>
<dbReference type="CDD" id="cd00833">
    <property type="entry name" value="PKS"/>
    <property type="match status" value="1"/>
</dbReference>
<keyword evidence="2" id="KW-0597">Phosphoprotein</keyword>
<feature type="non-terminal residue" evidence="5">
    <location>
        <position position="227"/>
    </location>
</feature>
<dbReference type="Gene3D" id="3.40.47.10">
    <property type="match status" value="1"/>
</dbReference>
<dbReference type="Proteomes" id="UP000037020">
    <property type="component" value="Unassembled WGS sequence"/>
</dbReference>
<dbReference type="SUPFAM" id="SSF53901">
    <property type="entry name" value="Thiolase-like"/>
    <property type="match status" value="1"/>
</dbReference>
<feature type="domain" description="Ketosynthase family 3 (KS3)" evidence="4">
    <location>
        <begin position="1"/>
        <end position="227"/>
    </location>
</feature>
<evidence type="ECO:0000313" key="6">
    <source>
        <dbReference type="Proteomes" id="UP000037020"/>
    </source>
</evidence>
<dbReference type="InterPro" id="IPR014030">
    <property type="entry name" value="Ketoacyl_synth_N"/>
</dbReference>
<dbReference type="PANTHER" id="PTHR43775">
    <property type="entry name" value="FATTY ACID SYNTHASE"/>
    <property type="match status" value="1"/>
</dbReference>
<keyword evidence="6" id="KW-1185">Reference proteome</keyword>
<dbReference type="InterPro" id="IPR016039">
    <property type="entry name" value="Thiolase-like"/>
</dbReference>
<evidence type="ECO:0000256" key="1">
    <source>
        <dbReference type="ARBA" id="ARBA00022450"/>
    </source>
</evidence>
<name>A0ABR5ISX2_9ACTN</name>
<accession>A0ABR5ISX2</accession>
<dbReference type="InterPro" id="IPR020841">
    <property type="entry name" value="PKS_Beta-ketoAc_synthase_dom"/>
</dbReference>
<evidence type="ECO:0000256" key="3">
    <source>
        <dbReference type="SAM" id="MobiDB-lite"/>
    </source>
</evidence>
<dbReference type="InterPro" id="IPR050091">
    <property type="entry name" value="PKS_NRPS_Biosynth_Enz"/>
</dbReference>
<dbReference type="EMBL" id="LGUT01004231">
    <property type="protein sequence ID" value="KOG56510.1"/>
    <property type="molecule type" value="Genomic_DNA"/>
</dbReference>
<evidence type="ECO:0000259" key="4">
    <source>
        <dbReference type="PROSITE" id="PS52004"/>
    </source>
</evidence>
<sequence length="227" mass="23934">MVERGDRGIEHFDAPDGLVGARSRMTGLLAFDPEHFGLSRQEARLMDPQQRHLLMTSVQALAHAGITGTTRPTGPADSAGAPESVAAPKRQRIGIVAGCGENTYFQSMLRDADPGRLPDGFQLALHHEKDFLATKVAYHLDLTGPALTVQASCASSLTAVHVAAGLLRQGDADVMLAGGVLVDTLLGDGYRYRPQHIFSKDGHCRPFSDDASGTIGGSGVGAVVLKP</sequence>
<proteinExistence type="predicted"/>
<dbReference type="PANTHER" id="PTHR43775:SF37">
    <property type="entry name" value="SI:DKEY-61P9.11"/>
    <property type="match status" value="1"/>
</dbReference>